<reference evidence="4 6" key="1">
    <citation type="submission" date="2018-08" db="EMBL/GenBank/DDBJ databases">
        <title>Genomic investigation of the strawberry pathogen Phytophthora fragariae indicates pathogenicity is determined by transcriptional variation in three key races.</title>
        <authorList>
            <person name="Adams T.M."/>
            <person name="Armitage A.D."/>
            <person name="Sobczyk M.K."/>
            <person name="Bates H.J."/>
            <person name="Dunwell J.M."/>
            <person name="Nellist C.F."/>
            <person name="Harrison R.J."/>
        </authorList>
    </citation>
    <scope>NUCLEOTIDE SEQUENCE [LARGE SCALE GENOMIC DNA]</scope>
    <source>
        <strain evidence="2 5">SCRP249</strain>
        <strain evidence="3 7">SCRP324</strain>
        <strain evidence="4 6">SCRP333</strain>
    </source>
</reference>
<evidence type="ECO:0000313" key="5">
    <source>
        <dbReference type="Proteomes" id="UP000429607"/>
    </source>
</evidence>
<dbReference type="EMBL" id="QXFU01004295">
    <property type="protein sequence ID" value="KAE8969549.1"/>
    <property type="molecule type" value="Genomic_DNA"/>
</dbReference>
<organism evidence="4 6">
    <name type="scientific">Phytophthora rubi</name>
    <dbReference type="NCBI Taxonomy" id="129364"/>
    <lineage>
        <taxon>Eukaryota</taxon>
        <taxon>Sar</taxon>
        <taxon>Stramenopiles</taxon>
        <taxon>Oomycota</taxon>
        <taxon>Peronosporomycetes</taxon>
        <taxon>Peronosporales</taxon>
        <taxon>Peronosporaceae</taxon>
        <taxon>Phytophthora</taxon>
    </lineage>
</organism>
<dbReference type="EMBL" id="QXFT01004227">
    <property type="protein sequence ID" value="KAE9279336.1"/>
    <property type="molecule type" value="Genomic_DNA"/>
</dbReference>
<feature type="region of interest" description="Disordered" evidence="1">
    <location>
        <begin position="198"/>
        <end position="218"/>
    </location>
</feature>
<accession>A0A6A4BTY7</accession>
<protein>
    <submittedName>
        <fullName evidence="4">Uncharacterized protein</fullName>
    </submittedName>
</protein>
<name>A0A6A4BTY7_9STRA</name>
<evidence type="ECO:0000313" key="7">
    <source>
        <dbReference type="Proteomes" id="UP000435112"/>
    </source>
</evidence>
<dbReference type="OrthoDB" id="10518884at2759"/>
<evidence type="ECO:0000313" key="6">
    <source>
        <dbReference type="Proteomes" id="UP000434957"/>
    </source>
</evidence>
<dbReference type="Proteomes" id="UP000429607">
    <property type="component" value="Unassembled WGS sequence"/>
</dbReference>
<evidence type="ECO:0000256" key="1">
    <source>
        <dbReference type="SAM" id="MobiDB-lite"/>
    </source>
</evidence>
<sequence>MVDRRDRSKPLEQELQRFNGKLMITTAEEHLARFGYGVGLEFDALYPVFVPAASGVLELDAPYWRANVDDLIKILPLKEMYQVFMATLVHPSCEEHKHEYLWMLRWLQSCLELSEMTRCAIQEHLHAVNDLLHDQQRALRNGRFVVPVSDAEARYRATVDYWMAVNFLDIAADEAENKRVWQVCQCKKCIHYRSPEWTEEGKPEDLTPEVLPVKDSTN</sequence>
<evidence type="ECO:0000313" key="4">
    <source>
        <dbReference type="EMBL" id="KAE9279336.1"/>
    </source>
</evidence>
<dbReference type="AlphaFoldDB" id="A0A6A4BTY7"/>
<proteinExistence type="predicted"/>
<keyword evidence="6" id="KW-1185">Reference proteome</keyword>
<gene>
    <name evidence="2" type="ORF">PR001_g27484</name>
    <name evidence="3" type="ORF">PR002_g27399</name>
    <name evidence="4" type="ORF">PR003_g28256</name>
</gene>
<dbReference type="Proteomes" id="UP000435112">
    <property type="component" value="Unassembled WGS sequence"/>
</dbReference>
<comment type="caution">
    <text evidence="4">The sequence shown here is derived from an EMBL/GenBank/DDBJ whole genome shotgun (WGS) entry which is preliminary data.</text>
</comment>
<evidence type="ECO:0000313" key="3">
    <source>
        <dbReference type="EMBL" id="KAE8969549.1"/>
    </source>
</evidence>
<evidence type="ECO:0000313" key="2">
    <source>
        <dbReference type="EMBL" id="KAE8969506.1"/>
    </source>
</evidence>
<dbReference type="Proteomes" id="UP000434957">
    <property type="component" value="Unassembled WGS sequence"/>
</dbReference>
<dbReference type="EMBL" id="QXFV01004460">
    <property type="protein sequence ID" value="KAE8969506.1"/>
    <property type="molecule type" value="Genomic_DNA"/>
</dbReference>